<comment type="caution">
    <text evidence="1">The sequence shown here is derived from an EMBL/GenBank/DDBJ whole genome shotgun (WGS) entry which is preliminary data.</text>
</comment>
<keyword evidence="2" id="KW-1185">Reference proteome</keyword>
<organism evidence="1 2">
    <name type="scientific">Massilia rubra</name>
    <dbReference type="NCBI Taxonomy" id="2607910"/>
    <lineage>
        <taxon>Bacteria</taxon>
        <taxon>Pseudomonadati</taxon>
        <taxon>Pseudomonadota</taxon>
        <taxon>Betaproteobacteria</taxon>
        <taxon>Burkholderiales</taxon>
        <taxon>Oxalobacteraceae</taxon>
        <taxon>Telluria group</taxon>
        <taxon>Massilia</taxon>
    </lineage>
</organism>
<proteinExistence type="predicted"/>
<dbReference type="Gene3D" id="2.150.10.10">
    <property type="entry name" value="Serralysin-like metalloprotease, C-terminal"/>
    <property type="match status" value="1"/>
</dbReference>
<dbReference type="EMBL" id="VUYU01000029">
    <property type="protein sequence ID" value="NHZ37457.1"/>
    <property type="molecule type" value="Genomic_DNA"/>
</dbReference>
<name>A0ABX0LZC8_9BURK</name>
<dbReference type="InterPro" id="IPR001343">
    <property type="entry name" value="Hemolysn_Ca-bd"/>
</dbReference>
<dbReference type="InterPro" id="IPR011049">
    <property type="entry name" value="Serralysin-like_metalloprot_C"/>
</dbReference>
<dbReference type="Pfam" id="PF00353">
    <property type="entry name" value="HemolysinCabind"/>
    <property type="match status" value="1"/>
</dbReference>
<protein>
    <submittedName>
        <fullName evidence="1">Calcium-binding protein</fullName>
    </submittedName>
</protein>
<sequence>MTTDIAVSLSDTPFAAEPDALPLWPDPDASAAIAGWAPALPLYDIEAMILSGDDGGTPYWFALPYDVPDDSAREAVVSGSDDADILHGREGADLLFGLEGDDILQDVRGNNLFDGGAGDDIIEGAGRSLYIGGAGNDTITAWGADFTLAFNAGDGFDTVVLCALGPATISLGLGIVAANVLVSRNGGDLLVHTGAAEGMALSGWYDNPAPEALSVQVIGEGGVQLYDLMALIAGVNEQQGARLGQPGMDGAAPAGGELAVVYATSAAGIEITGASAAVWTDAFGFIAGLGLLL</sequence>
<reference evidence="1 2" key="1">
    <citation type="submission" date="2019-09" db="EMBL/GenBank/DDBJ databases">
        <title>Taxonomy of Antarctic Massilia spp.: description of Massilia rubra sp. nov., Massilia aquatica sp. nov., Massilia mucilaginosa sp. nov., Massilia frigida sp. nov. isolated from streams, lakes and regoliths.</title>
        <authorList>
            <person name="Holochova P."/>
            <person name="Sedlacek I."/>
            <person name="Kralova S."/>
            <person name="Maslanova I."/>
            <person name="Busse H.-J."/>
            <person name="Stankova E."/>
            <person name="Vrbovska V."/>
            <person name="Kovarovic V."/>
            <person name="Bartak M."/>
            <person name="Svec P."/>
            <person name="Pantucek R."/>
        </authorList>
    </citation>
    <scope>NUCLEOTIDE SEQUENCE [LARGE SCALE GENOMIC DNA]</scope>
    <source>
        <strain evidence="1 2">CCM 8692</strain>
    </source>
</reference>
<dbReference type="PRINTS" id="PR00313">
    <property type="entry name" value="CABNDNGRPT"/>
</dbReference>
<dbReference type="SUPFAM" id="SSF51120">
    <property type="entry name" value="beta-Roll"/>
    <property type="match status" value="1"/>
</dbReference>
<accession>A0ABX0LZC8</accession>
<gene>
    <name evidence="1" type="ORF">F0185_28245</name>
</gene>
<dbReference type="RefSeq" id="WP_167230674.1">
    <property type="nucleotide sequence ID" value="NZ_VUYU01000029.1"/>
</dbReference>
<evidence type="ECO:0000313" key="1">
    <source>
        <dbReference type="EMBL" id="NHZ37457.1"/>
    </source>
</evidence>
<dbReference type="Proteomes" id="UP000785613">
    <property type="component" value="Unassembled WGS sequence"/>
</dbReference>
<evidence type="ECO:0000313" key="2">
    <source>
        <dbReference type="Proteomes" id="UP000785613"/>
    </source>
</evidence>